<organism evidence="4 5">
    <name type="scientific">Cylindrobasidium torrendii FP15055 ss-10</name>
    <dbReference type="NCBI Taxonomy" id="1314674"/>
    <lineage>
        <taxon>Eukaryota</taxon>
        <taxon>Fungi</taxon>
        <taxon>Dikarya</taxon>
        <taxon>Basidiomycota</taxon>
        <taxon>Agaricomycotina</taxon>
        <taxon>Agaricomycetes</taxon>
        <taxon>Agaricomycetidae</taxon>
        <taxon>Agaricales</taxon>
        <taxon>Marasmiineae</taxon>
        <taxon>Physalacriaceae</taxon>
        <taxon>Cylindrobasidium</taxon>
    </lineage>
</organism>
<reference evidence="4 5" key="1">
    <citation type="journal article" date="2015" name="Fungal Genet. Biol.">
        <title>Evolution of novel wood decay mechanisms in Agaricales revealed by the genome sequences of Fistulina hepatica and Cylindrobasidium torrendii.</title>
        <authorList>
            <person name="Floudas D."/>
            <person name="Held B.W."/>
            <person name="Riley R."/>
            <person name="Nagy L.G."/>
            <person name="Koehler G."/>
            <person name="Ransdell A.S."/>
            <person name="Younus H."/>
            <person name="Chow J."/>
            <person name="Chiniquy J."/>
            <person name="Lipzen A."/>
            <person name="Tritt A."/>
            <person name="Sun H."/>
            <person name="Haridas S."/>
            <person name="LaButti K."/>
            <person name="Ohm R.A."/>
            <person name="Kues U."/>
            <person name="Blanchette R.A."/>
            <person name="Grigoriev I.V."/>
            <person name="Minto R.E."/>
            <person name="Hibbett D.S."/>
        </authorList>
    </citation>
    <scope>NUCLEOTIDE SEQUENCE [LARGE SCALE GENOMIC DNA]</scope>
    <source>
        <strain evidence="4 5">FP15055 ss-10</strain>
    </source>
</reference>
<dbReference type="PANTHER" id="PTHR13292">
    <property type="entry name" value="AUTOPHAGY-RELATED PROTEIN 101"/>
    <property type="match status" value="1"/>
</dbReference>
<dbReference type="InterPro" id="IPR012445">
    <property type="entry name" value="ATG101"/>
</dbReference>
<keyword evidence="5" id="KW-1185">Reference proteome</keyword>
<dbReference type="GO" id="GO:0000045">
    <property type="term" value="P:autophagosome assembly"/>
    <property type="evidence" value="ECO:0007669"/>
    <property type="project" value="TreeGrafter"/>
</dbReference>
<comment type="similarity">
    <text evidence="1">Belongs to the ATG101 family.</text>
</comment>
<dbReference type="GO" id="GO:0000407">
    <property type="term" value="C:phagophore assembly site"/>
    <property type="evidence" value="ECO:0007669"/>
    <property type="project" value="TreeGrafter"/>
</dbReference>
<evidence type="ECO:0000256" key="2">
    <source>
        <dbReference type="ARBA" id="ARBA00018874"/>
    </source>
</evidence>
<dbReference type="GO" id="GO:0019901">
    <property type="term" value="F:protein kinase binding"/>
    <property type="evidence" value="ECO:0007669"/>
    <property type="project" value="TreeGrafter"/>
</dbReference>
<dbReference type="Pfam" id="PF07855">
    <property type="entry name" value="ATG101"/>
    <property type="match status" value="1"/>
</dbReference>
<evidence type="ECO:0000313" key="5">
    <source>
        <dbReference type="Proteomes" id="UP000054007"/>
    </source>
</evidence>
<name>A0A0D7BHR2_9AGAR</name>
<dbReference type="Proteomes" id="UP000054007">
    <property type="component" value="Unassembled WGS sequence"/>
</dbReference>
<dbReference type="PANTHER" id="PTHR13292:SF0">
    <property type="entry name" value="AUTOPHAGY-RELATED PROTEIN 101"/>
    <property type="match status" value="1"/>
</dbReference>
<evidence type="ECO:0000313" key="4">
    <source>
        <dbReference type="EMBL" id="KIY70103.1"/>
    </source>
</evidence>
<evidence type="ECO:0000256" key="1">
    <source>
        <dbReference type="ARBA" id="ARBA00007130"/>
    </source>
</evidence>
<gene>
    <name evidence="4" type="ORF">CYLTODRAFT_420076</name>
</gene>
<evidence type="ECO:0000256" key="3">
    <source>
        <dbReference type="ARBA" id="ARBA00023006"/>
    </source>
</evidence>
<dbReference type="EMBL" id="KN880473">
    <property type="protein sequence ID" value="KIY70103.1"/>
    <property type="molecule type" value="Genomic_DNA"/>
</dbReference>
<dbReference type="OrthoDB" id="10259639at2759"/>
<accession>A0A0D7BHR2</accession>
<dbReference type="STRING" id="1314674.A0A0D7BHR2"/>
<dbReference type="GO" id="GO:1990316">
    <property type="term" value="C:Atg1/ULK1 kinase complex"/>
    <property type="evidence" value="ECO:0007669"/>
    <property type="project" value="TreeGrafter"/>
</dbReference>
<keyword evidence="3" id="KW-0072">Autophagy</keyword>
<dbReference type="AlphaFoldDB" id="A0A0D7BHR2"/>
<protein>
    <recommendedName>
        <fullName evidence="2">Autophagy-related protein 101</fullName>
    </recommendedName>
</protein>
<proteinExistence type="inferred from homology"/>
<sequence length="181" mass="20228">MELPTVTIDLVVDRSSCRDVLKGTIHAILFHRAFGTIKPKTFQVMDVTMPYIADPETETWVQDKVDLFWKGIETGASKRGQVSVVMSEKKPKKSWFSMGGEEDVPWEFWHINVELKQPKDTQRADFETRLSAILSKALMTMITYSTSEAGRKAVPLISDATGISPFPIRIVVKIGGIEVGA</sequence>